<evidence type="ECO:0000313" key="2">
    <source>
        <dbReference type="EMBL" id="GAA4321749.1"/>
    </source>
</evidence>
<gene>
    <name evidence="2" type="ORF">GCM10023184_07750</name>
</gene>
<comment type="caution">
    <text evidence="2">The sequence shown here is derived from an EMBL/GenBank/DDBJ whole genome shotgun (WGS) entry which is preliminary data.</text>
</comment>
<accession>A0ABP8GCE2</accession>
<dbReference type="EMBL" id="BAABGY010000002">
    <property type="protein sequence ID" value="GAA4321749.1"/>
    <property type="molecule type" value="Genomic_DNA"/>
</dbReference>
<organism evidence="2 3">
    <name type="scientific">Flaviaesturariibacter amylovorans</name>
    <dbReference type="NCBI Taxonomy" id="1084520"/>
    <lineage>
        <taxon>Bacteria</taxon>
        <taxon>Pseudomonadati</taxon>
        <taxon>Bacteroidota</taxon>
        <taxon>Chitinophagia</taxon>
        <taxon>Chitinophagales</taxon>
        <taxon>Chitinophagaceae</taxon>
        <taxon>Flaviaestuariibacter</taxon>
    </lineage>
</organism>
<evidence type="ECO:0000256" key="1">
    <source>
        <dbReference type="SAM" id="MobiDB-lite"/>
    </source>
</evidence>
<feature type="region of interest" description="Disordered" evidence="1">
    <location>
        <begin position="59"/>
        <end position="90"/>
    </location>
</feature>
<dbReference type="Proteomes" id="UP001501725">
    <property type="component" value="Unassembled WGS sequence"/>
</dbReference>
<sequence length="90" mass="10460">MHAFNYCLALEKNLSTLSLQQLQELYHEESRLLRNALLEGRSWEEVQEHRHHLIDIEAAMHRTKPQPEKTPPEPGREHRAPSRPDTAGST</sequence>
<evidence type="ECO:0000313" key="3">
    <source>
        <dbReference type="Proteomes" id="UP001501725"/>
    </source>
</evidence>
<feature type="compositionally biased region" description="Basic and acidic residues" evidence="1">
    <location>
        <begin position="59"/>
        <end position="82"/>
    </location>
</feature>
<reference evidence="3" key="1">
    <citation type="journal article" date="2019" name="Int. J. Syst. Evol. Microbiol.">
        <title>The Global Catalogue of Microorganisms (GCM) 10K type strain sequencing project: providing services to taxonomists for standard genome sequencing and annotation.</title>
        <authorList>
            <consortium name="The Broad Institute Genomics Platform"/>
            <consortium name="The Broad Institute Genome Sequencing Center for Infectious Disease"/>
            <person name="Wu L."/>
            <person name="Ma J."/>
        </authorList>
    </citation>
    <scope>NUCLEOTIDE SEQUENCE [LARGE SCALE GENOMIC DNA]</scope>
    <source>
        <strain evidence="3">JCM 17919</strain>
    </source>
</reference>
<protein>
    <submittedName>
        <fullName evidence="2">Uncharacterized protein</fullName>
    </submittedName>
</protein>
<proteinExistence type="predicted"/>
<name>A0ABP8GCE2_9BACT</name>
<keyword evidence="3" id="KW-1185">Reference proteome</keyword>